<dbReference type="GO" id="GO:0002128">
    <property type="term" value="P:tRNA nucleoside ribose methylation"/>
    <property type="evidence" value="ECO:0007669"/>
    <property type="project" value="TreeGrafter"/>
</dbReference>
<evidence type="ECO:0000256" key="4">
    <source>
        <dbReference type="ARBA" id="ARBA00022691"/>
    </source>
</evidence>
<keyword evidence="4" id="KW-0949">S-adenosyl-L-methionine</keyword>
<evidence type="ECO:0000313" key="7">
    <source>
        <dbReference type="Proteomes" id="UP000001882"/>
    </source>
</evidence>
<dbReference type="STRING" id="304371.MCP_0730"/>
<dbReference type="PANTHER" id="PTHR42786">
    <property type="entry name" value="TRNA/RRNA METHYLTRANSFERASE"/>
    <property type="match status" value="1"/>
</dbReference>
<evidence type="ECO:0000256" key="3">
    <source>
        <dbReference type="ARBA" id="ARBA00022679"/>
    </source>
</evidence>
<evidence type="ECO:0000256" key="1">
    <source>
        <dbReference type="ARBA" id="ARBA00007228"/>
    </source>
</evidence>
<dbReference type="Gene3D" id="1.10.8.590">
    <property type="match status" value="1"/>
</dbReference>
<dbReference type="RefSeq" id="WP_012899482.1">
    <property type="nucleotide sequence ID" value="NC_013665.1"/>
</dbReference>
<dbReference type="NCBIfam" id="TIGR00050">
    <property type="entry name" value="rRNA_methyl_1"/>
    <property type="match status" value="1"/>
</dbReference>
<dbReference type="eggNOG" id="arCOG01018">
    <property type="taxonomic scope" value="Archaea"/>
</dbReference>
<dbReference type="CDD" id="cd18093">
    <property type="entry name" value="SpoU-like_TrmJ"/>
    <property type="match status" value="1"/>
</dbReference>
<gene>
    <name evidence="6" type="ordered locus">MCP_0730</name>
</gene>
<dbReference type="Pfam" id="PF00588">
    <property type="entry name" value="SpoU_methylase"/>
    <property type="match status" value="1"/>
</dbReference>
<name>D1YWI0_METPS</name>
<dbReference type="EMBL" id="AP011532">
    <property type="protein sequence ID" value="BAI60802.1"/>
    <property type="molecule type" value="Genomic_DNA"/>
</dbReference>
<accession>D1YWI0</accession>
<proteinExistence type="inferred from homology"/>
<organism evidence="6 7">
    <name type="scientific">Methanocella paludicola (strain DSM 17711 / JCM 13418 / NBRC 101707 / SANAE)</name>
    <dbReference type="NCBI Taxonomy" id="304371"/>
    <lineage>
        <taxon>Archaea</taxon>
        <taxon>Methanobacteriati</taxon>
        <taxon>Methanobacteriota</taxon>
        <taxon>Stenosarchaea group</taxon>
        <taxon>Methanomicrobia</taxon>
        <taxon>Methanocellales</taxon>
        <taxon>Methanocellaceae</taxon>
        <taxon>Methanocella</taxon>
    </lineage>
</organism>
<dbReference type="KEGG" id="mpd:MCP_0730"/>
<reference evidence="6 7" key="1">
    <citation type="journal article" date="2007" name="Appl. Environ. Microbiol.">
        <title>Isolation of key methanogens for global methane emission from rice paddy fields: a novel isolate affiliated with the clone cluster rice cluster I.</title>
        <authorList>
            <person name="Sakai S."/>
            <person name="Imachi H."/>
            <person name="Sekiguchi Y."/>
            <person name="Ohashi A."/>
            <person name="Harada H."/>
            <person name="Kamagata Y."/>
        </authorList>
    </citation>
    <scope>NUCLEOTIDE SEQUENCE [LARGE SCALE GENOMIC DNA]</scope>
    <source>
        <strain evidence="7">DSM 17711 / JCM 13418 / NBRC 101707 / SANAE</strain>
    </source>
</reference>
<sequence length="235" mass="26534">MISIRVVLIEPLYEGNVGSVCRSMKNFGFADIVLVKPCRLDNFAKAMASHAQDLLATARIVDTFDEALEGADLLVATTGKPGAHINSHVRYPFYNPKELRTMLEDKSGTAALIFGREDAGLPNEIVERCDIVAYIPTSKDYPIMNLAQAVSIFLYELSGFKGGNVALADREDVDRLYENYSNLLDDINYPEHKKDKTMMMLRRIYGRAMLNRREYYTMMGVLHEIGLALERAKKR</sequence>
<dbReference type="PIRSF" id="PIRSF004808">
    <property type="entry name" value="LasT"/>
    <property type="match status" value="1"/>
</dbReference>
<dbReference type="GO" id="GO:0005829">
    <property type="term" value="C:cytosol"/>
    <property type="evidence" value="ECO:0007669"/>
    <property type="project" value="TreeGrafter"/>
</dbReference>
<keyword evidence="3" id="KW-0808">Transferase</keyword>
<dbReference type="GeneID" id="8682964"/>
<dbReference type="AlphaFoldDB" id="D1YWI0"/>
<dbReference type="InterPro" id="IPR004384">
    <property type="entry name" value="RNA_MeTrfase_TrmJ/LasT"/>
</dbReference>
<dbReference type="InterPro" id="IPR001537">
    <property type="entry name" value="SpoU_MeTrfase"/>
</dbReference>
<dbReference type="InterPro" id="IPR029026">
    <property type="entry name" value="tRNA_m1G_MTases_N"/>
</dbReference>
<dbReference type="InterPro" id="IPR029028">
    <property type="entry name" value="Alpha/beta_knot_MTases"/>
</dbReference>
<keyword evidence="2 6" id="KW-0489">Methyltransferase</keyword>
<dbReference type="GO" id="GO:0003723">
    <property type="term" value="F:RNA binding"/>
    <property type="evidence" value="ECO:0007669"/>
    <property type="project" value="InterPro"/>
</dbReference>
<reference evidence="6 7" key="2">
    <citation type="journal article" date="2008" name="Int. J. Syst. Evol. Microbiol.">
        <title>Methanocella paludicola gen. nov., sp. nov., a methane-producing archaeon, the first isolate of the lineage 'Rice Cluster I', and proposal of the new archaeal order Methanocellales ord. nov.</title>
        <authorList>
            <person name="Sakai S."/>
            <person name="Imachi H."/>
            <person name="Hanada S."/>
            <person name="Ohashi A."/>
            <person name="Harada H."/>
            <person name="Kamagata Y."/>
        </authorList>
    </citation>
    <scope>NUCLEOTIDE SEQUENCE [LARGE SCALE GENOMIC DNA]</scope>
    <source>
        <strain evidence="7">DSM 17711 / JCM 13418 / NBRC 101707 / SANAE</strain>
    </source>
</reference>
<dbReference type="Gene3D" id="3.40.1280.10">
    <property type="match status" value="1"/>
</dbReference>
<dbReference type="SUPFAM" id="SSF75217">
    <property type="entry name" value="alpha/beta knot"/>
    <property type="match status" value="1"/>
</dbReference>
<dbReference type="Proteomes" id="UP000001882">
    <property type="component" value="Chromosome"/>
</dbReference>
<dbReference type="GO" id="GO:0008173">
    <property type="term" value="F:RNA methyltransferase activity"/>
    <property type="evidence" value="ECO:0007669"/>
    <property type="project" value="InterPro"/>
</dbReference>
<evidence type="ECO:0000313" key="6">
    <source>
        <dbReference type="EMBL" id="BAI60802.1"/>
    </source>
</evidence>
<evidence type="ECO:0000259" key="5">
    <source>
        <dbReference type="Pfam" id="PF00588"/>
    </source>
</evidence>
<feature type="domain" description="tRNA/rRNA methyltransferase SpoU type" evidence="5">
    <location>
        <begin position="4"/>
        <end position="155"/>
    </location>
</feature>
<keyword evidence="7" id="KW-1185">Reference proteome</keyword>
<reference evidence="7" key="3">
    <citation type="journal article" date="2011" name="PLoS ONE">
        <title>Genome sequence of a mesophilic hydrogenotrophic methanogen Methanocella paludicola, the first cultivated representative of the order Methanocellales.</title>
        <authorList>
            <person name="Sakai S."/>
            <person name="Takaki Y."/>
            <person name="Shimamura S."/>
            <person name="Sekine M."/>
            <person name="Tajima T."/>
            <person name="Kosugi H."/>
            <person name="Ichikawa N."/>
            <person name="Tasumi E."/>
            <person name="Hiraki A.T."/>
            <person name="Shimizu A."/>
            <person name="Kato Y."/>
            <person name="Nishiko R."/>
            <person name="Mori K."/>
            <person name="Fujita N."/>
            <person name="Imachi H."/>
            <person name="Takai K."/>
        </authorList>
    </citation>
    <scope>NUCLEOTIDE SEQUENCE [LARGE SCALE GENOMIC DNA]</scope>
    <source>
        <strain evidence="7">DSM 17711 / JCM 13418 / NBRC 101707 / SANAE</strain>
    </source>
</reference>
<comment type="similarity">
    <text evidence="1">Belongs to the class IV-like SAM-binding methyltransferase superfamily. RNA methyltransferase TrmH family.</text>
</comment>
<evidence type="ECO:0000256" key="2">
    <source>
        <dbReference type="ARBA" id="ARBA00022603"/>
    </source>
</evidence>
<protein>
    <submittedName>
        <fullName evidence="6">RNA methyltransferase</fullName>
    </submittedName>
</protein>
<dbReference type="InParanoid" id="D1YWI0"/>
<dbReference type="PANTHER" id="PTHR42786:SF2">
    <property type="entry name" value="TRNA (CYTIDINE_URIDINE-2'-O-)-METHYLTRANSFERASE TRMJ"/>
    <property type="match status" value="1"/>
</dbReference>
<dbReference type="OrthoDB" id="372184at2157"/>